<reference evidence="2 3" key="1">
    <citation type="journal article" date="2018" name="Gigascience">
        <title>Genomes of trombidid mites reveal novel predicted allergens and laterally-transferred genes associated with secondary metabolism.</title>
        <authorList>
            <person name="Dong X."/>
            <person name="Chaisiri K."/>
            <person name="Xia D."/>
            <person name="Armstrong S.D."/>
            <person name="Fang Y."/>
            <person name="Donnelly M.J."/>
            <person name="Kadowaki T."/>
            <person name="McGarry J.W."/>
            <person name="Darby A.C."/>
            <person name="Makepeace B.L."/>
        </authorList>
    </citation>
    <scope>NUCLEOTIDE SEQUENCE [LARGE SCALE GENOMIC DNA]</scope>
    <source>
        <strain evidence="2">UoL-UT</strain>
    </source>
</reference>
<dbReference type="AlphaFoldDB" id="A0A443RVF8"/>
<dbReference type="InterPro" id="IPR042089">
    <property type="entry name" value="Peptidase_M13_dom_2"/>
</dbReference>
<protein>
    <submittedName>
        <fullName evidence="2">Peptidase family M13-like protein</fullName>
    </submittedName>
</protein>
<keyword evidence="3" id="KW-1185">Reference proteome</keyword>
<dbReference type="SUPFAM" id="SSF55486">
    <property type="entry name" value="Metalloproteases ('zincins'), catalytic domain"/>
    <property type="match status" value="1"/>
</dbReference>
<dbReference type="EMBL" id="NCKV01031015">
    <property type="protein sequence ID" value="RWS19029.1"/>
    <property type="molecule type" value="Genomic_DNA"/>
</dbReference>
<dbReference type="PANTHER" id="PTHR11733">
    <property type="entry name" value="ZINC METALLOPROTEASE FAMILY M13 NEPRILYSIN-RELATED"/>
    <property type="match status" value="1"/>
</dbReference>
<sequence>MLNYIAAPTWIENEQQLDAYYDEIGYISTDNYYSAYKQMAKWSRLAELRELKGDSNKLAFSPTVINAFFYSRYNKIVLTSGILHPPFYNPSAPVVMNFGGIGTVIGHEITHGFDDQGSQYDETGRWANWWRNDTRENYEERVKCFELQYSRQVEPVTGKKVNGTLTIGDNIADNGGIKQAFKAYKIYTATKEQAMDLKLPKS</sequence>
<dbReference type="GO" id="GO:0016485">
    <property type="term" value="P:protein processing"/>
    <property type="evidence" value="ECO:0007669"/>
    <property type="project" value="TreeGrafter"/>
</dbReference>
<evidence type="ECO:0000313" key="3">
    <source>
        <dbReference type="Proteomes" id="UP000288716"/>
    </source>
</evidence>
<dbReference type="Gene3D" id="3.40.390.10">
    <property type="entry name" value="Collagenase (Catalytic Domain)"/>
    <property type="match status" value="1"/>
</dbReference>
<dbReference type="PROSITE" id="PS51885">
    <property type="entry name" value="NEPRILYSIN"/>
    <property type="match status" value="1"/>
</dbReference>
<dbReference type="InterPro" id="IPR000718">
    <property type="entry name" value="Peptidase_M13"/>
</dbReference>
<feature type="domain" description="Peptidase M13 C-terminal" evidence="1">
    <location>
        <begin position="66"/>
        <end position="195"/>
    </location>
</feature>
<gene>
    <name evidence="2" type="ORF">B4U80_04940</name>
</gene>
<dbReference type="STRING" id="299467.A0A443RVF8"/>
<dbReference type="VEuPathDB" id="VectorBase:LDEU013011"/>
<dbReference type="InterPro" id="IPR024079">
    <property type="entry name" value="MetalloPept_cat_dom_sf"/>
</dbReference>
<accession>A0A443RVF8</accession>
<dbReference type="Proteomes" id="UP000288716">
    <property type="component" value="Unassembled WGS sequence"/>
</dbReference>
<dbReference type="InterPro" id="IPR018497">
    <property type="entry name" value="Peptidase_M13_C"/>
</dbReference>
<evidence type="ECO:0000259" key="1">
    <source>
        <dbReference type="Pfam" id="PF01431"/>
    </source>
</evidence>
<dbReference type="OrthoDB" id="6475849at2759"/>
<comment type="caution">
    <text evidence="2">The sequence shown here is derived from an EMBL/GenBank/DDBJ whole genome shotgun (WGS) entry which is preliminary data.</text>
</comment>
<organism evidence="2 3">
    <name type="scientific">Leptotrombidium deliense</name>
    <dbReference type="NCBI Taxonomy" id="299467"/>
    <lineage>
        <taxon>Eukaryota</taxon>
        <taxon>Metazoa</taxon>
        <taxon>Ecdysozoa</taxon>
        <taxon>Arthropoda</taxon>
        <taxon>Chelicerata</taxon>
        <taxon>Arachnida</taxon>
        <taxon>Acari</taxon>
        <taxon>Acariformes</taxon>
        <taxon>Trombidiformes</taxon>
        <taxon>Prostigmata</taxon>
        <taxon>Anystina</taxon>
        <taxon>Parasitengona</taxon>
        <taxon>Trombiculoidea</taxon>
        <taxon>Trombiculidae</taxon>
        <taxon>Leptotrombidium</taxon>
    </lineage>
</organism>
<dbReference type="Gene3D" id="1.10.1380.10">
    <property type="entry name" value="Neutral endopeptidase , domain2"/>
    <property type="match status" value="1"/>
</dbReference>
<name>A0A443RVF8_9ACAR</name>
<dbReference type="Pfam" id="PF01431">
    <property type="entry name" value="Peptidase_M13"/>
    <property type="match status" value="1"/>
</dbReference>
<dbReference type="GO" id="GO:0004222">
    <property type="term" value="F:metalloendopeptidase activity"/>
    <property type="evidence" value="ECO:0007669"/>
    <property type="project" value="InterPro"/>
</dbReference>
<proteinExistence type="predicted"/>
<dbReference type="PRINTS" id="PR00786">
    <property type="entry name" value="NEPRILYSIN"/>
</dbReference>
<feature type="non-terminal residue" evidence="2">
    <location>
        <position position="202"/>
    </location>
</feature>
<dbReference type="GO" id="GO:0005886">
    <property type="term" value="C:plasma membrane"/>
    <property type="evidence" value="ECO:0007669"/>
    <property type="project" value="TreeGrafter"/>
</dbReference>
<dbReference type="PANTHER" id="PTHR11733:SF237">
    <property type="entry name" value="NEPRILYSIN-LIKE 4"/>
    <property type="match status" value="1"/>
</dbReference>
<evidence type="ECO:0000313" key="2">
    <source>
        <dbReference type="EMBL" id="RWS19029.1"/>
    </source>
</evidence>